<keyword evidence="3" id="KW-1185">Reference proteome</keyword>
<dbReference type="CDD" id="cd01741">
    <property type="entry name" value="GATase1_1"/>
    <property type="match status" value="1"/>
</dbReference>
<gene>
    <name evidence="2" type="ORF">DEW08_02365</name>
</gene>
<evidence type="ECO:0000313" key="2">
    <source>
        <dbReference type="EMBL" id="AWK85177.1"/>
    </source>
</evidence>
<dbReference type="Gene3D" id="3.40.50.880">
    <property type="match status" value="1"/>
</dbReference>
<dbReference type="Proteomes" id="UP000245629">
    <property type="component" value="Chromosome 1"/>
</dbReference>
<dbReference type="InterPro" id="IPR029062">
    <property type="entry name" value="Class_I_gatase-like"/>
</dbReference>
<dbReference type="InterPro" id="IPR017926">
    <property type="entry name" value="GATASE"/>
</dbReference>
<dbReference type="OrthoDB" id="7365442at2"/>
<feature type="domain" description="Glutamine amidotransferase" evidence="1">
    <location>
        <begin position="23"/>
        <end position="183"/>
    </location>
</feature>
<dbReference type="KEGG" id="azz:DEW08_02365"/>
<evidence type="ECO:0000313" key="3">
    <source>
        <dbReference type="Proteomes" id="UP000245629"/>
    </source>
</evidence>
<dbReference type="AlphaFoldDB" id="A0A2S2CLJ0"/>
<dbReference type="PROSITE" id="PS51273">
    <property type="entry name" value="GATASE_TYPE_1"/>
    <property type="match status" value="1"/>
</dbReference>
<dbReference type="Pfam" id="PF00117">
    <property type="entry name" value="GATase"/>
    <property type="match status" value="1"/>
</dbReference>
<protein>
    <submittedName>
        <fullName evidence="2">Glutamine amidotransferase</fullName>
    </submittedName>
</protein>
<dbReference type="GO" id="GO:0016740">
    <property type="term" value="F:transferase activity"/>
    <property type="evidence" value="ECO:0007669"/>
    <property type="project" value="UniProtKB-KW"/>
</dbReference>
<dbReference type="InterPro" id="IPR044992">
    <property type="entry name" value="ChyE-like"/>
</dbReference>
<dbReference type="PANTHER" id="PTHR42695">
    <property type="entry name" value="GLUTAMINE AMIDOTRANSFERASE YLR126C-RELATED"/>
    <property type="match status" value="1"/>
</dbReference>
<sequence>MLKTAVAIRHVQFEDLGSFEEVLERRGYRVHYYDAGVDPLWTLEPVKTELLVVLGGPIGAYEEAGYPFLEEELRLLQARLAAGRPTMGICLGAQLMARALGAKVYPGPWPEIGFAPIRLTAEGRESCLAPFAEEGATVLHWHGDTFDLPDGAVRLASTAVCRNQAFAWGRNAIAFQFHPEARLAGFERWLIGHACEIARTEGVTVPGLRADADRHAPAIEERAARCLSRWLDGLDV</sequence>
<keyword evidence="2" id="KW-0315">Glutamine amidotransferase</keyword>
<dbReference type="GO" id="GO:0005829">
    <property type="term" value="C:cytosol"/>
    <property type="evidence" value="ECO:0007669"/>
    <property type="project" value="TreeGrafter"/>
</dbReference>
<accession>A0A2S2CLJ0</accession>
<organism evidence="2 3">
    <name type="scientific">Azospirillum thermophilum</name>
    <dbReference type="NCBI Taxonomy" id="2202148"/>
    <lineage>
        <taxon>Bacteria</taxon>
        <taxon>Pseudomonadati</taxon>
        <taxon>Pseudomonadota</taxon>
        <taxon>Alphaproteobacteria</taxon>
        <taxon>Rhodospirillales</taxon>
        <taxon>Azospirillaceae</taxon>
        <taxon>Azospirillum</taxon>
    </lineage>
</organism>
<dbReference type="EMBL" id="CP029352">
    <property type="protein sequence ID" value="AWK85177.1"/>
    <property type="molecule type" value="Genomic_DNA"/>
</dbReference>
<dbReference type="RefSeq" id="WP_109324162.1">
    <property type="nucleotide sequence ID" value="NZ_CP029352.1"/>
</dbReference>
<evidence type="ECO:0000259" key="1">
    <source>
        <dbReference type="Pfam" id="PF00117"/>
    </source>
</evidence>
<dbReference type="PANTHER" id="PTHR42695:SF5">
    <property type="entry name" value="GLUTAMINE AMIDOTRANSFERASE YLR126C-RELATED"/>
    <property type="match status" value="1"/>
</dbReference>
<reference evidence="3" key="1">
    <citation type="submission" date="2018-05" db="EMBL/GenBank/DDBJ databases">
        <title>Azospirillum thermophila sp. nov., a novel isolated from hot spring.</title>
        <authorList>
            <person name="Zhao Z."/>
        </authorList>
    </citation>
    <scope>NUCLEOTIDE SEQUENCE [LARGE SCALE GENOMIC DNA]</scope>
    <source>
        <strain evidence="3">CFH 70021</strain>
    </source>
</reference>
<dbReference type="NCBIfam" id="NF005458">
    <property type="entry name" value="PRK07053.1"/>
    <property type="match status" value="1"/>
</dbReference>
<proteinExistence type="predicted"/>
<dbReference type="SUPFAM" id="SSF52317">
    <property type="entry name" value="Class I glutamine amidotransferase-like"/>
    <property type="match status" value="1"/>
</dbReference>
<name>A0A2S2CLJ0_9PROT</name>
<keyword evidence="2" id="KW-0808">Transferase</keyword>